<organism evidence="6 7">
    <name type="scientific">Cutaneotrichosporon oleaginosum</name>
    <dbReference type="NCBI Taxonomy" id="879819"/>
    <lineage>
        <taxon>Eukaryota</taxon>
        <taxon>Fungi</taxon>
        <taxon>Dikarya</taxon>
        <taxon>Basidiomycota</taxon>
        <taxon>Agaricomycotina</taxon>
        <taxon>Tremellomycetes</taxon>
        <taxon>Trichosporonales</taxon>
        <taxon>Trichosporonaceae</taxon>
        <taxon>Cutaneotrichosporon</taxon>
    </lineage>
</organism>
<comment type="caution">
    <text evidence="2">Lacks conserved residue(s) required for the propagation of feature annotation.</text>
</comment>
<dbReference type="Gene3D" id="3.40.50.9100">
    <property type="entry name" value="Dehydroquinase, class II"/>
    <property type="match status" value="1"/>
</dbReference>
<feature type="binding site" evidence="2 4">
    <location>
        <position position="80"/>
    </location>
    <ligand>
        <name>substrate</name>
    </ligand>
</feature>
<feature type="active site" description="Proton acceptor" evidence="2 3">
    <location>
        <position position="28"/>
    </location>
</feature>
<protein>
    <recommendedName>
        <fullName evidence="2">Catabolic 3-dehydroquinase</fullName>
        <shortName evidence="2">cDHQase</shortName>
        <ecNumber evidence="2">4.2.1.10</ecNumber>
    </recommendedName>
    <alternativeName>
        <fullName evidence="2">3-dehydroquinate dehydratase</fullName>
    </alternativeName>
</protein>
<dbReference type="Pfam" id="PF01220">
    <property type="entry name" value="DHquinase_II"/>
    <property type="match status" value="1"/>
</dbReference>
<evidence type="ECO:0000256" key="3">
    <source>
        <dbReference type="PIRSR" id="PIRSR001399-1"/>
    </source>
</evidence>
<dbReference type="Proteomes" id="UP000053611">
    <property type="component" value="Unassembled WGS sequence"/>
</dbReference>
<dbReference type="NCBIfam" id="NF003807">
    <property type="entry name" value="PRK05395.1-4"/>
    <property type="match status" value="1"/>
</dbReference>
<dbReference type="HAMAP" id="MF_00169">
    <property type="entry name" value="AroQ"/>
    <property type="match status" value="1"/>
</dbReference>
<evidence type="ECO:0000313" key="6">
    <source>
        <dbReference type="EMBL" id="KLT46399.1"/>
    </source>
</evidence>
<sequence>MTRDGKRSVLVMNGPNINLIGTREPAVYGADTLDDVVAAARRQAAEFGGHIDFFQSNWEGALIDRAHQARTDGTDAIVINPAALTHYSIALRDALLSVAIPYIEVHLTNIHAREEFRHKSYLSDKAAGIIVGFGAKGYGMAVDSAFKDTAKFPSRPETM</sequence>
<dbReference type="InterPro" id="IPR001874">
    <property type="entry name" value="DHquinase_II"/>
</dbReference>
<dbReference type="UniPathway" id="UPA00088">
    <property type="reaction ID" value="UER00178"/>
</dbReference>
<feature type="binding site" evidence="4">
    <location>
        <begin position="107"/>
        <end position="108"/>
    </location>
    <ligand>
        <name>substrate</name>
    </ligand>
</feature>
<feature type="active site" description="Proton donor" evidence="2 3">
    <location>
        <position position="106"/>
    </location>
</feature>
<dbReference type="GO" id="GO:0003855">
    <property type="term" value="F:3-dehydroquinate dehydratase activity"/>
    <property type="evidence" value="ECO:0007669"/>
    <property type="project" value="UniProtKB-UniRule"/>
</dbReference>
<evidence type="ECO:0000256" key="1">
    <source>
        <dbReference type="ARBA" id="ARBA00023239"/>
    </source>
</evidence>
<dbReference type="NCBIfam" id="NF003804">
    <property type="entry name" value="PRK05395.1-1"/>
    <property type="match status" value="1"/>
</dbReference>
<gene>
    <name evidence="6" type="ORF">CC85DRAFT_281494</name>
</gene>
<comment type="catalytic activity">
    <reaction evidence="2">
        <text>3-dehydroquinate = 3-dehydroshikimate + H2O</text>
        <dbReference type="Rhea" id="RHEA:21096"/>
        <dbReference type="ChEBI" id="CHEBI:15377"/>
        <dbReference type="ChEBI" id="CHEBI:16630"/>
        <dbReference type="ChEBI" id="CHEBI:32364"/>
        <dbReference type="EC" id="4.2.1.10"/>
    </reaction>
</comment>
<comment type="similarity">
    <text evidence="2">Belongs to the type-II 3-dehydroquinase family.</text>
</comment>
<dbReference type="NCBIfam" id="NF003805">
    <property type="entry name" value="PRK05395.1-2"/>
    <property type="match status" value="1"/>
</dbReference>
<feature type="binding site" evidence="2 4">
    <location>
        <position position="93"/>
    </location>
    <ligand>
        <name>substrate</name>
    </ligand>
</feature>
<dbReference type="NCBIfam" id="TIGR01088">
    <property type="entry name" value="aroQ"/>
    <property type="match status" value="1"/>
</dbReference>
<comment type="subunit">
    <text evidence="2">Homododecamer. Adopts a ring-like structure, composed of an arrangement of two hexameric rings stacked on top of one another.</text>
</comment>
<evidence type="ECO:0000256" key="2">
    <source>
        <dbReference type="HAMAP-Rule" id="MF_03136"/>
    </source>
</evidence>
<reference evidence="6 7" key="1">
    <citation type="submission" date="2015-03" db="EMBL/GenBank/DDBJ databases">
        <title>Genomics and transcriptomics of the oil-accumulating basidiomycete yeast T. oleaginosus allow insights into substrate utilization and the diverse evolutionary trajectories of mating systems in fungi.</title>
        <authorList>
            <consortium name="DOE Joint Genome Institute"/>
            <person name="Kourist R."/>
            <person name="Kracht O."/>
            <person name="Bracharz F."/>
            <person name="Lipzen A."/>
            <person name="Nolan M."/>
            <person name="Ohm R."/>
            <person name="Grigoriev I."/>
            <person name="Sun S."/>
            <person name="Heitman J."/>
            <person name="Bruck T."/>
            <person name="Nowrousian M."/>
        </authorList>
    </citation>
    <scope>NUCLEOTIDE SEQUENCE [LARGE SCALE GENOMIC DNA]</scope>
    <source>
        <strain evidence="6 7">IBC0246</strain>
    </source>
</reference>
<dbReference type="PANTHER" id="PTHR21272:SF3">
    <property type="entry name" value="CATABOLIC 3-DEHYDROQUINASE"/>
    <property type="match status" value="1"/>
</dbReference>
<evidence type="ECO:0000256" key="5">
    <source>
        <dbReference type="PIRSR" id="PIRSR001399-3"/>
    </source>
</evidence>
<proteinExistence type="inferred from homology"/>
<keyword evidence="2" id="KW-0672">Quinate metabolism</keyword>
<evidence type="ECO:0000256" key="4">
    <source>
        <dbReference type="PIRSR" id="PIRSR001399-2"/>
    </source>
</evidence>
<keyword evidence="7" id="KW-1185">Reference proteome</keyword>
<dbReference type="OrthoDB" id="8191625at2759"/>
<evidence type="ECO:0000313" key="7">
    <source>
        <dbReference type="Proteomes" id="UP000053611"/>
    </source>
</evidence>
<keyword evidence="1 2" id="KW-0456">Lyase</keyword>
<comment type="pathway">
    <text evidence="2">Aromatic compound metabolism; 3,4-dihydroxybenzoate biosynthesis; 3,4-dihydroxybenzoate from 3-dehydroquinate: step 1/2.</text>
</comment>
<dbReference type="EMBL" id="KQ087177">
    <property type="protein sequence ID" value="KLT46399.1"/>
    <property type="molecule type" value="Genomic_DNA"/>
</dbReference>
<dbReference type="RefSeq" id="XP_018282890.1">
    <property type="nucleotide sequence ID" value="XM_018421646.1"/>
</dbReference>
<dbReference type="GO" id="GO:0019631">
    <property type="term" value="P:quinate catabolic process"/>
    <property type="evidence" value="ECO:0007669"/>
    <property type="project" value="TreeGrafter"/>
</dbReference>
<dbReference type="PANTHER" id="PTHR21272">
    <property type="entry name" value="CATABOLIC 3-DEHYDROQUINASE"/>
    <property type="match status" value="1"/>
</dbReference>
<comment type="function">
    <text evidence="2">Is involved in the catabolism of quinate. Allows the utilization of quinate as carbon source via the beta-ketoadipate pathway.</text>
</comment>
<name>A0A0J1BE91_9TREE</name>
<feature type="site" description="Transition state stabilizer" evidence="2 5">
    <location>
        <position position="23"/>
    </location>
</feature>
<dbReference type="GeneID" id="28982249"/>
<dbReference type="CDD" id="cd00466">
    <property type="entry name" value="DHQase_II"/>
    <property type="match status" value="1"/>
</dbReference>
<accession>A0A0J1BE91</accession>
<dbReference type="NCBIfam" id="NF003806">
    <property type="entry name" value="PRK05395.1-3"/>
    <property type="match status" value="1"/>
</dbReference>
<dbReference type="SUPFAM" id="SSF52304">
    <property type="entry name" value="Type II 3-dehydroquinate dehydratase"/>
    <property type="match status" value="1"/>
</dbReference>
<dbReference type="PIRSF" id="PIRSF001399">
    <property type="entry name" value="DHquinase_II"/>
    <property type="match status" value="1"/>
</dbReference>
<dbReference type="InterPro" id="IPR036441">
    <property type="entry name" value="DHquinase_II_sf"/>
</dbReference>
<feature type="binding site" evidence="2 4">
    <location>
        <position position="86"/>
    </location>
    <ligand>
        <name>substrate</name>
    </ligand>
</feature>
<dbReference type="AlphaFoldDB" id="A0A0J1BE91"/>
<dbReference type="GO" id="GO:0046279">
    <property type="term" value="P:3,4-dihydroxybenzoate biosynthetic process"/>
    <property type="evidence" value="ECO:0007669"/>
    <property type="project" value="UniProtKB-UniRule"/>
</dbReference>
<dbReference type="EC" id="4.2.1.10" evidence="2"/>
<feature type="binding site" evidence="2 4">
    <location>
        <position position="117"/>
    </location>
    <ligand>
        <name>substrate</name>
    </ligand>
</feature>
<dbReference type="STRING" id="879819.A0A0J1BE91"/>